<dbReference type="GO" id="GO:0005634">
    <property type="term" value="C:nucleus"/>
    <property type="evidence" value="ECO:0007669"/>
    <property type="project" value="UniProtKB-SubCell"/>
</dbReference>
<dbReference type="CDD" id="cd22028">
    <property type="entry name" value="HMG-box_SoxA_SoxB_SoxG"/>
    <property type="match status" value="1"/>
</dbReference>
<evidence type="ECO:0000256" key="3">
    <source>
        <dbReference type="ARBA" id="ARBA00023242"/>
    </source>
</evidence>
<organism evidence="5">
    <name type="scientific">Cyprideis torosa</name>
    <dbReference type="NCBI Taxonomy" id="163714"/>
    <lineage>
        <taxon>Eukaryota</taxon>
        <taxon>Metazoa</taxon>
        <taxon>Ecdysozoa</taxon>
        <taxon>Arthropoda</taxon>
        <taxon>Crustacea</taxon>
        <taxon>Oligostraca</taxon>
        <taxon>Ostracoda</taxon>
        <taxon>Podocopa</taxon>
        <taxon>Podocopida</taxon>
        <taxon>Cytherocopina</taxon>
        <taxon>Cytheroidea</taxon>
        <taxon>Cytherideidae</taxon>
        <taxon>Cyprideis</taxon>
    </lineage>
</organism>
<dbReference type="AlphaFoldDB" id="A0A7R8ZKJ0"/>
<reference evidence="5" key="1">
    <citation type="submission" date="2020-11" db="EMBL/GenBank/DDBJ databases">
        <authorList>
            <person name="Tran Van P."/>
        </authorList>
    </citation>
    <scope>NUCLEOTIDE SEQUENCE</scope>
</reference>
<keyword evidence="3" id="KW-0539">Nucleus</keyword>
<dbReference type="GO" id="GO:0030154">
    <property type="term" value="P:cell differentiation"/>
    <property type="evidence" value="ECO:0007669"/>
    <property type="project" value="TreeGrafter"/>
</dbReference>
<dbReference type="OrthoDB" id="6247875at2759"/>
<dbReference type="SMART" id="SM00398">
    <property type="entry name" value="HMG"/>
    <property type="match status" value="1"/>
</dbReference>
<accession>A0A7R8ZKJ0</accession>
<dbReference type="PANTHER" id="PTHR10270">
    <property type="entry name" value="SOX TRANSCRIPTION FACTOR"/>
    <property type="match status" value="1"/>
</dbReference>
<name>A0A7R8ZKJ0_9CRUS</name>
<feature type="region of interest" description="Disordered" evidence="4">
    <location>
        <begin position="228"/>
        <end position="296"/>
    </location>
</feature>
<sequence>MATPTMMKDDNHIKRPMNAFMVWSKNQRRKLSQENPKMHNSEISKRLGTEWKKLTEKEKRPFIDEAKRLRALHMKQHPNYKYRPRRKHRMLAGKTSIGQNDQDLSNVEQGFSHHPQPLNLHSPLNMTGAGLPPGVNPWGHLPPTLYPPSLFENNGCWFKYLPLTPNAWESNSDLRLLGSQFLKHPPISSPSLPSLQAPTLKSPPATSSSNLVISNFISPKSSPLFKKQFSPLSPSSSPIPYEDLEERKQEVDRENAESPIDVTTPDEEMEHVQTTTNLSPMSPSPPPSREESPLGYQKFPRNFQPVSGGQFPRFLPKEAACRALPFQRQPHSLKSMDILESPFGTGLQFPASSAAFFHQHLLPQHQRLSCMICNNPDKPAIVPAHHSTLIPPMSSSCRALLNLQSSTCLFGPPLAQHIDESTAEQKPRPETLGKVDP</sequence>
<gene>
    <name evidence="5" type="ORF">CTOB1V02_LOCUS5208</name>
</gene>
<feature type="compositionally biased region" description="Basic and acidic residues" evidence="4">
    <location>
        <begin position="245"/>
        <end position="256"/>
    </location>
</feature>
<dbReference type="SUPFAM" id="SSF47095">
    <property type="entry name" value="HMG-box"/>
    <property type="match status" value="1"/>
</dbReference>
<keyword evidence="2" id="KW-0238">DNA-binding</keyword>
<dbReference type="InterPro" id="IPR036910">
    <property type="entry name" value="HMG_box_dom_sf"/>
</dbReference>
<feature type="compositionally biased region" description="Low complexity" evidence="4">
    <location>
        <begin position="230"/>
        <end position="240"/>
    </location>
</feature>
<evidence type="ECO:0000256" key="4">
    <source>
        <dbReference type="SAM" id="MobiDB-lite"/>
    </source>
</evidence>
<dbReference type="GO" id="GO:0001228">
    <property type="term" value="F:DNA-binding transcription activator activity, RNA polymerase II-specific"/>
    <property type="evidence" value="ECO:0007669"/>
    <property type="project" value="TreeGrafter"/>
</dbReference>
<evidence type="ECO:0000256" key="2">
    <source>
        <dbReference type="ARBA" id="ARBA00023125"/>
    </source>
</evidence>
<dbReference type="Gene3D" id="1.10.30.10">
    <property type="entry name" value="High mobility group box domain"/>
    <property type="match status" value="1"/>
</dbReference>
<evidence type="ECO:0000256" key="1">
    <source>
        <dbReference type="ARBA" id="ARBA00004123"/>
    </source>
</evidence>
<dbReference type="InterPro" id="IPR050140">
    <property type="entry name" value="SRY-related_HMG-box_TF-like"/>
</dbReference>
<proteinExistence type="predicted"/>
<dbReference type="EMBL" id="OB661097">
    <property type="protein sequence ID" value="CAD7227300.1"/>
    <property type="molecule type" value="Genomic_DNA"/>
</dbReference>
<protein>
    <submittedName>
        <fullName evidence="5">Uncharacterized protein</fullName>
    </submittedName>
</protein>
<comment type="subcellular location">
    <subcellularLocation>
        <location evidence="1">Nucleus</location>
    </subcellularLocation>
</comment>
<dbReference type="PROSITE" id="PS50118">
    <property type="entry name" value="HMG_BOX_2"/>
    <property type="match status" value="1"/>
</dbReference>
<dbReference type="GO" id="GO:0000978">
    <property type="term" value="F:RNA polymerase II cis-regulatory region sequence-specific DNA binding"/>
    <property type="evidence" value="ECO:0007669"/>
    <property type="project" value="TreeGrafter"/>
</dbReference>
<dbReference type="FunFam" id="1.10.30.10:FF:000002">
    <property type="entry name" value="transcription factor Sox-2"/>
    <property type="match status" value="1"/>
</dbReference>
<dbReference type="PANTHER" id="PTHR10270:SF324">
    <property type="entry name" value="SOX DOMAIN-CONTAINING PROTEIN DICHAETE-RELATED"/>
    <property type="match status" value="1"/>
</dbReference>
<dbReference type="InterPro" id="IPR009071">
    <property type="entry name" value="HMG_box_dom"/>
</dbReference>
<evidence type="ECO:0000313" key="5">
    <source>
        <dbReference type="EMBL" id="CAD7227300.1"/>
    </source>
</evidence>
<dbReference type="Pfam" id="PF00505">
    <property type="entry name" value="HMG_box"/>
    <property type="match status" value="1"/>
</dbReference>